<evidence type="ECO:0000313" key="10">
    <source>
        <dbReference type="Proteomes" id="UP000224567"/>
    </source>
</evidence>
<dbReference type="SMART" id="SM00014">
    <property type="entry name" value="acidPPc"/>
    <property type="match status" value="1"/>
</dbReference>
<feature type="transmembrane region" description="Helical" evidence="7">
    <location>
        <begin position="26"/>
        <end position="43"/>
    </location>
</feature>
<comment type="caution">
    <text evidence="9">The sequence shown here is derived from an EMBL/GenBank/DDBJ whole genome shotgun (WGS) entry which is preliminary data.</text>
</comment>
<dbReference type="EMBL" id="MLFT02000005">
    <property type="protein sequence ID" value="PHT48289.1"/>
    <property type="molecule type" value="Genomic_DNA"/>
</dbReference>
<feature type="transmembrane region" description="Helical" evidence="7">
    <location>
        <begin position="67"/>
        <end position="90"/>
    </location>
</feature>
<gene>
    <name evidence="9" type="ORF">CQW23_12497</name>
</gene>
<dbReference type="Proteomes" id="UP000224567">
    <property type="component" value="Unassembled WGS sequence"/>
</dbReference>
<keyword evidence="6 7" id="KW-0472">Membrane</keyword>
<feature type="transmembrane region" description="Helical" evidence="7">
    <location>
        <begin position="167"/>
        <end position="183"/>
    </location>
</feature>
<dbReference type="InterPro" id="IPR036938">
    <property type="entry name" value="PAP2/HPO_sf"/>
</dbReference>
<feature type="transmembrane region" description="Helical" evidence="7">
    <location>
        <begin position="226"/>
        <end position="247"/>
    </location>
</feature>
<dbReference type="InterPro" id="IPR000326">
    <property type="entry name" value="PAP2/HPO"/>
</dbReference>
<keyword evidence="5 7" id="KW-1133">Transmembrane helix</keyword>
<name>A0A2G2WSY5_CAPBA</name>
<evidence type="ECO:0000256" key="5">
    <source>
        <dbReference type="ARBA" id="ARBA00022989"/>
    </source>
</evidence>
<dbReference type="AlphaFoldDB" id="A0A2G2WSY5"/>
<sequence length="664" mass="74195">MPEVEFGGHTVRSHGATLAKKHKCDWLILLVLVAMDGFLNYIQPFNRYTNSKMLEDLKFPFKEHDTIPMWVVPIFAVILPCTVFLIYYYYRRDVYDLHHAILGILYSVLVTAVITDSIKDAVGRPRPNFFYRCFPDGIEAFEDNGNVKCHGDPKMVKEGYKSFPSGHTSWSFAGLAFLSWYLCGKVKAFDRRGHAAKLCIVLLPLLFAALVGISRIDDYWHHWTDVFTGSIIGTTVASLCYLLFFPFPHDINGTPKSPKMEFIIGKNLRSTYMLALCFYSLGTLGLTISAIGVDSRGGIVDSSYDGLEVMIALAPDCDEVSRFSLYFSKKDLKVYESLVLMSKIKNNVQLIRTFREEGIPEVLSNGTLKEHVGNILKRMITNIIIWIDRDSHIGKDGFGRQSIMLSYLEKRFNFGRAFGFPKPKKIPISLVSGPSDHRGPWVLDEGILDTKDEGIGKLEEELGELPIPTILDIINLNAGLRYTKEGLDMVPKRFKSPSYDLNDEIILGIIKTYKSEVPYITGISTLRDGAKVGGVNLSLHLASIEGVSTEINNSWSHNVPVFLVHKWVDSIRAKSFISLEGEEGLFNSSEALLTYAASNIARSSSSTPMKLVTPVDSNSSSFSPITFRSYLPPKFLSILEDGDVKSTNSNSNGSNDYENLGILA</sequence>
<evidence type="ECO:0000256" key="6">
    <source>
        <dbReference type="ARBA" id="ARBA00023136"/>
    </source>
</evidence>
<dbReference type="GO" id="GO:0006644">
    <property type="term" value="P:phospholipid metabolic process"/>
    <property type="evidence" value="ECO:0007669"/>
    <property type="project" value="InterPro"/>
</dbReference>
<evidence type="ECO:0000259" key="8">
    <source>
        <dbReference type="SMART" id="SM00014"/>
    </source>
</evidence>
<dbReference type="Gene3D" id="1.20.144.10">
    <property type="entry name" value="Phosphatidic acid phosphatase type 2/haloperoxidase"/>
    <property type="match status" value="1"/>
</dbReference>
<dbReference type="PANTHER" id="PTHR10165">
    <property type="entry name" value="LIPID PHOSPHATE PHOSPHATASE"/>
    <property type="match status" value="1"/>
</dbReference>
<feature type="domain" description="Phosphatidic acid phosphatase type 2/haloperoxidase" evidence="8">
    <location>
        <begin position="102"/>
        <end position="241"/>
    </location>
</feature>
<dbReference type="SUPFAM" id="SSF48317">
    <property type="entry name" value="Acid phosphatase/Vanadium-dependent haloperoxidase"/>
    <property type="match status" value="1"/>
</dbReference>
<proteinExistence type="inferred from homology"/>
<dbReference type="OrthoDB" id="10030083at2759"/>
<dbReference type="InterPro" id="IPR043216">
    <property type="entry name" value="PAP-like"/>
</dbReference>
<evidence type="ECO:0000313" key="9">
    <source>
        <dbReference type="EMBL" id="PHT48289.1"/>
    </source>
</evidence>
<organism evidence="9 10">
    <name type="scientific">Capsicum baccatum</name>
    <name type="common">Peruvian pepper</name>
    <dbReference type="NCBI Taxonomy" id="33114"/>
    <lineage>
        <taxon>Eukaryota</taxon>
        <taxon>Viridiplantae</taxon>
        <taxon>Streptophyta</taxon>
        <taxon>Embryophyta</taxon>
        <taxon>Tracheophyta</taxon>
        <taxon>Spermatophyta</taxon>
        <taxon>Magnoliopsida</taxon>
        <taxon>eudicotyledons</taxon>
        <taxon>Gunneridae</taxon>
        <taxon>Pentapetalae</taxon>
        <taxon>asterids</taxon>
        <taxon>lamiids</taxon>
        <taxon>Solanales</taxon>
        <taxon>Solanaceae</taxon>
        <taxon>Solanoideae</taxon>
        <taxon>Capsiceae</taxon>
        <taxon>Capsicum</taxon>
    </lineage>
</organism>
<dbReference type="Pfam" id="PF01569">
    <property type="entry name" value="PAP2"/>
    <property type="match status" value="1"/>
</dbReference>
<evidence type="ECO:0000256" key="4">
    <source>
        <dbReference type="ARBA" id="ARBA00022801"/>
    </source>
</evidence>
<feature type="transmembrane region" description="Helical" evidence="7">
    <location>
        <begin position="195"/>
        <end position="214"/>
    </location>
</feature>
<feature type="transmembrane region" description="Helical" evidence="7">
    <location>
        <begin position="268"/>
        <end position="293"/>
    </location>
</feature>
<evidence type="ECO:0000256" key="1">
    <source>
        <dbReference type="ARBA" id="ARBA00004141"/>
    </source>
</evidence>
<evidence type="ECO:0000256" key="7">
    <source>
        <dbReference type="SAM" id="Phobius"/>
    </source>
</evidence>
<comment type="similarity">
    <text evidence="2">Belongs to the PA-phosphatase related phosphoesterase family.</text>
</comment>
<dbReference type="STRING" id="33114.A0A2G2WSY5"/>
<keyword evidence="4" id="KW-0378">Hydrolase</keyword>
<dbReference type="CDD" id="cd03390">
    <property type="entry name" value="PAP2_containing_1_like"/>
    <property type="match status" value="1"/>
</dbReference>
<keyword evidence="10" id="KW-1185">Reference proteome</keyword>
<accession>A0A2G2WSY5</accession>
<reference evidence="10" key="2">
    <citation type="journal article" date="2017" name="J. Anim. Genet.">
        <title>Multiple reference genome sequences of hot pepper reveal the massive evolution of plant disease resistance genes by retroduplication.</title>
        <authorList>
            <person name="Kim S."/>
            <person name="Park J."/>
            <person name="Yeom S.-I."/>
            <person name="Kim Y.-M."/>
            <person name="Seo E."/>
            <person name="Kim K.-T."/>
            <person name="Kim M.-S."/>
            <person name="Lee J.M."/>
            <person name="Cheong K."/>
            <person name="Shin H.-S."/>
            <person name="Kim S.-B."/>
            <person name="Han K."/>
            <person name="Lee J."/>
            <person name="Park M."/>
            <person name="Lee H.-A."/>
            <person name="Lee H.-Y."/>
            <person name="Lee Y."/>
            <person name="Oh S."/>
            <person name="Lee J.H."/>
            <person name="Choi E."/>
            <person name="Choi E."/>
            <person name="Lee S.E."/>
            <person name="Jeon J."/>
            <person name="Kim H."/>
            <person name="Choi G."/>
            <person name="Song H."/>
            <person name="Lee J."/>
            <person name="Lee S.-C."/>
            <person name="Kwon J.-K."/>
            <person name="Lee H.-Y."/>
            <person name="Koo N."/>
            <person name="Hong Y."/>
            <person name="Kim R.W."/>
            <person name="Kang W.-H."/>
            <person name="Huh J.H."/>
            <person name="Kang B.-C."/>
            <person name="Yang T.-J."/>
            <person name="Lee Y.-H."/>
            <person name="Bennetzen J.L."/>
            <person name="Choi D."/>
        </authorList>
    </citation>
    <scope>NUCLEOTIDE SEQUENCE [LARGE SCALE GENOMIC DNA]</scope>
    <source>
        <strain evidence="10">cv. PBC81</strain>
    </source>
</reference>
<dbReference type="GO" id="GO:0008195">
    <property type="term" value="F:phosphatidate phosphatase activity"/>
    <property type="evidence" value="ECO:0007669"/>
    <property type="project" value="TreeGrafter"/>
</dbReference>
<dbReference type="FunFam" id="1.20.144.10:FF:000001">
    <property type="entry name" value="Lipid phosphate phosphatase 2"/>
    <property type="match status" value="1"/>
</dbReference>
<dbReference type="GO" id="GO:0046839">
    <property type="term" value="P:phospholipid dephosphorylation"/>
    <property type="evidence" value="ECO:0007669"/>
    <property type="project" value="TreeGrafter"/>
</dbReference>
<reference evidence="9 10" key="1">
    <citation type="journal article" date="2017" name="Genome Biol.">
        <title>New reference genome sequences of hot pepper reveal the massive evolution of plant disease-resistance genes by retroduplication.</title>
        <authorList>
            <person name="Kim S."/>
            <person name="Park J."/>
            <person name="Yeom S.I."/>
            <person name="Kim Y.M."/>
            <person name="Seo E."/>
            <person name="Kim K.T."/>
            <person name="Kim M.S."/>
            <person name="Lee J.M."/>
            <person name="Cheong K."/>
            <person name="Shin H.S."/>
            <person name="Kim S.B."/>
            <person name="Han K."/>
            <person name="Lee J."/>
            <person name="Park M."/>
            <person name="Lee H.A."/>
            <person name="Lee H.Y."/>
            <person name="Lee Y."/>
            <person name="Oh S."/>
            <person name="Lee J.H."/>
            <person name="Choi E."/>
            <person name="Choi E."/>
            <person name="Lee S.E."/>
            <person name="Jeon J."/>
            <person name="Kim H."/>
            <person name="Choi G."/>
            <person name="Song H."/>
            <person name="Lee J."/>
            <person name="Lee S.C."/>
            <person name="Kwon J.K."/>
            <person name="Lee H.Y."/>
            <person name="Koo N."/>
            <person name="Hong Y."/>
            <person name="Kim R.W."/>
            <person name="Kang W.H."/>
            <person name="Huh J.H."/>
            <person name="Kang B.C."/>
            <person name="Yang T.J."/>
            <person name="Lee Y.H."/>
            <person name="Bennetzen J.L."/>
            <person name="Choi D."/>
        </authorList>
    </citation>
    <scope>NUCLEOTIDE SEQUENCE [LARGE SCALE GENOMIC DNA]</scope>
    <source>
        <strain evidence="10">cv. PBC81</strain>
    </source>
</reference>
<dbReference type="PANTHER" id="PTHR10165:SF91">
    <property type="entry name" value="LIPID PHOSPHATE PHOSPHATASE-LIKE PROTEIN"/>
    <property type="match status" value="1"/>
</dbReference>
<keyword evidence="3 7" id="KW-0812">Transmembrane</keyword>
<evidence type="ECO:0000256" key="2">
    <source>
        <dbReference type="ARBA" id="ARBA00008816"/>
    </source>
</evidence>
<dbReference type="GO" id="GO:0016020">
    <property type="term" value="C:membrane"/>
    <property type="evidence" value="ECO:0007669"/>
    <property type="project" value="UniProtKB-SubCell"/>
</dbReference>
<protein>
    <recommendedName>
        <fullName evidence="8">Phosphatidic acid phosphatase type 2/haloperoxidase domain-containing protein</fullName>
    </recommendedName>
</protein>
<comment type="subcellular location">
    <subcellularLocation>
        <location evidence="1">Membrane</location>
        <topology evidence="1">Multi-pass membrane protein</topology>
    </subcellularLocation>
</comment>
<evidence type="ECO:0000256" key="3">
    <source>
        <dbReference type="ARBA" id="ARBA00022692"/>
    </source>
</evidence>
<feature type="transmembrane region" description="Helical" evidence="7">
    <location>
        <begin position="97"/>
        <end position="115"/>
    </location>
</feature>